<evidence type="ECO:0000313" key="1">
    <source>
        <dbReference type="EMBL" id="DAG03061.1"/>
    </source>
</evidence>
<accession>A0A8S5V8M0</accession>
<sequence>MFNTEYFFLFCIVDKNNSVYLQHQTTSNTAKVQSLNEKSKFFT</sequence>
<dbReference type="EMBL" id="BK016222">
    <property type="protein sequence ID" value="DAG03061.1"/>
    <property type="molecule type" value="Genomic_DNA"/>
</dbReference>
<reference evidence="1" key="1">
    <citation type="journal article" date="2021" name="Proc. Natl. Acad. Sci. U.S.A.">
        <title>A Catalog of Tens of Thousands of Viruses from Human Metagenomes Reveals Hidden Associations with Chronic Diseases.</title>
        <authorList>
            <person name="Tisza M.J."/>
            <person name="Buck C.B."/>
        </authorList>
    </citation>
    <scope>NUCLEOTIDE SEQUENCE</scope>
    <source>
        <strain evidence="1">Cttma3</strain>
    </source>
</reference>
<protein>
    <submittedName>
        <fullName evidence="1">Uncharacterized protein</fullName>
    </submittedName>
</protein>
<proteinExistence type="predicted"/>
<organism evidence="1">
    <name type="scientific">Siphoviridae sp. cttma3</name>
    <dbReference type="NCBI Taxonomy" id="2825708"/>
    <lineage>
        <taxon>Viruses</taxon>
        <taxon>Duplodnaviria</taxon>
        <taxon>Heunggongvirae</taxon>
        <taxon>Uroviricota</taxon>
        <taxon>Caudoviricetes</taxon>
    </lineage>
</organism>
<name>A0A8S5V8M0_9CAUD</name>